<dbReference type="InterPro" id="IPR001245">
    <property type="entry name" value="Ser-Thr/Tyr_kinase_cat_dom"/>
</dbReference>
<evidence type="ECO:0000313" key="2">
    <source>
        <dbReference type="EMBL" id="PAV18168.1"/>
    </source>
</evidence>
<dbReference type="PANTHER" id="PTHR23257">
    <property type="entry name" value="SERINE-THREONINE PROTEIN KINASE"/>
    <property type="match status" value="1"/>
</dbReference>
<dbReference type="OrthoDB" id="4062651at2759"/>
<dbReference type="EMBL" id="NBII01000006">
    <property type="protein sequence ID" value="PAV18168.1"/>
    <property type="molecule type" value="Genomic_DNA"/>
</dbReference>
<reference evidence="2 3" key="1">
    <citation type="journal article" date="2017" name="Mol. Ecol.">
        <title>Comparative and population genomic landscape of Phellinus noxius: A hypervariable fungus causing root rot in trees.</title>
        <authorList>
            <person name="Chung C.L."/>
            <person name="Lee T.J."/>
            <person name="Akiba M."/>
            <person name="Lee H.H."/>
            <person name="Kuo T.H."/>
            <person name="Liu D."/>
            <person name="Ke H.M."/>
            <person name="Yokoi T."/>
            <person name="Roa M.B."/>
            <person name="Lu M.J."/>
            <person name="Chang Y.Y."/>
            <person name="Ann P.J."/>
            <person name="Tsai J.N."/>
            <person name="Chen C.Y."/>
            <person name="Tzean S.S."/>
            <person name="Ota Y."/>
            <person name="Hattori T."/>
            <person name="Sahashi N."/>
            <person name="Liou R.F."/>
            <person name="Kikuchi T."/>
            <person name="Tsai I.J."/>
        </authorList>
    </citation>
    <scope>NUCLEOTIDE SEQUENCE [LARGE SCALE GENOMIC DNA]</scope>
    <source>
        <strain evidence="2 3">FFPRI411160</strain>
    </source>
</reference>
<name>A0A286UF47_9AGAM</name>
<dbReference type="InterPro" id="IPR000719">
    <property type="entry name" value="Prot_kinase_dom"/>
</dbReference>
<accession>A0A286UF47</accession>
<dbReference type="InParanoid" id="A0A286UF47"/>
<dbReference type="InterPro" id="IPR050167">
    <property type="entry name" value="Ser_Thr_protein_kinase"/>
</dbReference>
<evidence type="ECO:0000313" key="3">
    <source>
        <dbReference type="Proteomes" id="UP000217199"/>
    </source>
</evidence>
<dbReference type="STRING" id="2282107.A0A286UF47"/>
<dbReference type="GO" id="GO:0005524">
    <property type="term" value="F:ATP binding"/>
    <property type="evidence" value="ECO:0007669"/>
    <property type="project" value="InterPro"/>
</dbReference>
<dbReference type="Proteomes" id="UP000217199">
    <property type="component" value="Unassembled WGS sequence"/>
</dbReference>
<sequence>MSCQQTPQAQEILKDILDNYNDLNLSNNYRIKDITKYTAERNMEDLGRYGFTHTFSDKDNVLMLKTLRLSWDETKSELKSACDLVRKLHHIDKNHENVPHIRGFLFDPNTDREYLRLIFDYIPGQWSDLSKFLKENPPSEKLFPIILGAARGLEAMHDKEIVLDWILPKTIITLNKEKALILGVPTKSVEKDPTIIHWSAPEAFRESNPSINSNVWQFGMVLYACISKKIPYHGVRPFEACIRIQNYQKPEAPSKMTPFEDKLWEICEKCWSKPDGRPTMSDIIESLVSINDEFFLENNGTA</sequence>
<evidence type="ECO:0000259" key="1">
    <source>
        <dbReference type="PROSITE" id="PS50011"/>
    </source>
</evidence>
<dbReference type="Gene3D" id="1.10.510.10">
    <property type="entry name" value="Transferase(Phosphotransferase) domain 1"/>
    <property type="match status" value="1"/>
</dbReference>
<organism evidence="2 3">
    <name type="scientific">Pyrrhoderma noxium</name>
    <dbReference type="NCBI Taxonomy" id="2282107"/>
    <lineage>
        <taxon>Eukaryota</taxon>
        <taxon>Fungi</taxon>
        <taxon>Dikarya</taxon>
        <taxon>Basidiomycota</taxon>
        <taxon>Agaricomycotina</taxon>
        <taxon>Agaricomycetes</taxon>
        <taxon>Hymenochaetales</taxon>
        <taxon>Hymenochaetaceae</taxon>
        <taxon>Pyrrhoderma</taxon>
    </lineage>
</organism>
<feature type="domain" description="Protein kinase" evidence="1">
    <location>
        <begin position="40"/>
        <end position="295"/>
    </location>
</feature>
<comment type="caution">
    <text evidence="2">The sequence shown here is derived from an EMBL/GenBank/DDBJ whole genome shotgun (WGS) entry which is preliminary data.</text>
</comment>
<protein>
    <submittedName>
        <fullName evidence="2">Serine threonine-kinase HT1</fullName>
    </submittedName>
</protein>
<dbReference type="AlphaFoldDB" id="A0A286UF47"/>
<dbReference type="GO" id="GO:0004672">
    <property type="term" value="F:protein kinase activity"/>
    <property type="evidence" value="ECO:0007669"/>
    <property type="project" value="InterPro"/>
</dbReference>
<dbReference type="PROSITE" id="PS50011">
    <property type="entry name" value="PROTEIN_KINASE_DOM"/>
    <property type="match status" value="1"/>
</dbReference>
<dbReference type="SUPFAM" id="SSF56112">
    <property type="entry name" value="Protein kinase-like (PK-like)"/>
    <property type="match status" value="1"/>
</dbReference>
<dbReference type="InterPro" id="IPR011009">
    <property type="entry name" value="Kinase-like_dom_sf"/>
</dbReference>
<keyword evidence="3" id="KW-1185">Reference proteome</keyword>
<gene>
    <name evidence="2" type="ORF">PNOK_0665400</name>
</gene>
<dbReference type="Pfam" id="PF07714">
    <property type="entry name" value="PK_Tyr_Ser-Thr"/>
    <property type="match status" value="1"/>
</dbReference>
<proteinExistence type="predicted"/>